<dbReference type="Gene3D" id="1.10.3470.10">
    <property type="entry name" value="ABC transporter involved in vitamin B12 uptake, BtuC"/>
    <property type="match status" value="1"/>
</dbReference>
<evidence type="ECO:0000256" key="3">
    <source>
        <dbReference type="ARBA" id="ARBA00022448"/>
    </source>
</evidence>
<dbReference type="InterPro" id="IPR037294">
    <property type="entry name" value="ABC_BtuC-like"/>
</dbReference>
<evidence type="ECO:0000256" key="2">
    <source>
        <dbReference type="ARBA" id="ARBA00007935"/>
    </source>
</evidence>
<keyword evidence="3" id="KW-0813">Transport</keyword>
<evidence type="ECO:0000256" key="5">
    <source>
        <dbReference type="ARBA" id="ARBA00022692"/>
    </source>
</evidence>
<feature type="transmembrane region" description="Helical" evidence="8">
    <location>
        <begin position="194"/>
        <end position="217"/>
    </location>
</feature>
<reference evidence="9 10" key="1">
    <citation type="submission" date="2020-09" db="EMBL/GenBank/DDBJ databases">
        <title>Characterization of Treponema spp. from bovine digital dermatitis in Korea.</title>
        <authorList>
            <person name="Espiritu H.M."/>
            <person name="Cho Y.I."/>
            <person name="Mamuad L."/>
        </authorList>
    </citation>
    <scope>NUCLEOTIDE SEQUENCE [LARGE SCALE GENOMIC DNA]</scope>
    <source>
        <strain evidence="9 10">KS1</strain>
    </source>
</reference>
<keyword evidence="5 8" id="KW-0812">Transmembrane</keyword>
<comment type="subcellular location">
    <subcellularLocation>
        <location evidence="1">Cell membrane</location>
        <topology evidence="1">Multi-pass membrane protein</topology>
    </subcellularLocation>
</comment>
<dbReference type="Proteomes" id="UP000593915">
    <property type="component" value="Chromosome"/>
</dbReference>
<protein>
    <submittedName>
        <fullName evidence="9">Iron ABC transporter permease</fullName>
    </submittedName>
</protein>
<dbReference type="GO" id="GO:0022857">
    <property type="term" value="F:transmembrane transporter activity"/>
    <property type="evidence" value="ECO:0007669"/>
    <property type="project" value="InterPro"/>
</dbReference>
<evidence type="ECO:0000256" key="6">
    <source>
        <dbReference type="ARBA" id="ARBA00022989"/>
    </source>
</evidence>
<dbReference type="RefSeq" id="WP_194075912.1">
    <property type="nucleotide sequence ID" value="NZ_CP061839.1"/>
</dbReference>
<proteinExistence type="inferred from homology"/>
<dbReference type="Pfam" id="PF01032">
    <property type="entry name" value="FecCD"/>
    <property type="match status" value="1"/>
</dbReference>
<feature type="transmembrane region" description="Helical" evidence="8">
    <location>
        <begin position="285"/>
        <end position="307"/>
    </location>
</feature>
<dbReference type="EMBL" id="CP061839">
    <property type="protein sequence ID" value="QOW60349.1"/>
    <property type="molecule type" value="Genomic_DNA"/>
</dbReference>
<feature type="transmembrane region" description="Helical" evidence="8">
    <location>
        <begin position="243"/>
        <end position="273"/>
    </location>
</feature>
<dbReference type="InterPro" id="IPR000522">
    <property type="entry name" value="ABC_transptr_permease_BtuC"/>
</dbReference>
<dbReference type="CDD" id="cd06550">
    <property type="entry name" value="TM_ABC_iron-siderophores_like"/>
    <property type="match status" value="1"/>
</dbReference>
<keyword evidence="7 8" id="KW-0472">Membrane</keyword>
<feature type="transmembrane region" description="Helical" evidence="8">
    <location>
        <begin position="154"/>
        <end position="173"/>
    </location>
</feature>
<keyword evidence="6 8" id="KW-1133">Transmembrane helix</keyword>
<feature type="transmembrane region" description="Helical" evidence="8">
    <location>
        <begin position="123"/>
        <end position="142"/>
    </location>
</feature>
<evidence type="ECO:0000256" key="7">
    <source>
        <dbReference type="ARBA" id="ARBA00023136"/>
    </source>
</evidence>
<dbReference type="AlphaFoldDB" id="A0A7S7AW58"/>
<dbReference type="FunFam" id="1.10.3470.10:FF:000001">
    <property type="entry name" value="Vitamin B12 ABC transporter permease BtuC"/>
    <property type="match status" value="1"/>
</dbReference>
<organism evidence="9 10">
    <name type="scientific">Treponema pedis</name>
    <dbReference type="NCBI Taxonomy" id="409322"/>
    <lineage>
        <taxon>Bacteria</taxon>
        <taxon>Pseudomonadati</taxon>
        <taxon>Spirochaetota</taxon>
        <taxon>Spirochaetia</taxon>
        <taxon>Spirochaetales</taxon>
        <taxon>Treponemataceae</taxon>
        <taxon>Treponema</taxon>
    </lineage>
</organism>
<evidence type="ECO:0000256" key="8">
    <source>
        <dbReference type="SAM" id="Phobius"/>
    </source>
</evidence>
<dbReference type="GO" id="GO:0005886">
    <property type="term" value="C:plasma membrane"/>
    <property type="evidence" value="ECO:0007669"/>
    <property type="project" value="UniProtKB-SubCell"/>
</dbReference>
<dbReference type="GO" id="GO:0033214">
    <property type="term" value="P:siderophore-iron import into cell"/>
    <property type="evidence" value="ECO:0007669"/>
    <property type="project" value="TreeGrafter"/>
</dbReference>
<comment type="similarity">
    <text evidence="2">Belongs to the binding-protein-dependent transport system permease family. FecCD subfamily.</text>
</comment>
<evidence type="ECO:0000313" key="10">
    <source>
        <dbReference type="Proteomes" id="UP000593915"/>
    </source>
</evidence>
<feature type="transmembrane region" description="Helical" evidence="8">
    <location>
        <begin position="67"/>
        <end position="89"/>
    </location>
</feature>
<accession>A0A7S7AW58</accession>
<sequence length="335" mass="36118">MHYKTHIKYFLFYSSVILISIFVCLFWGSFKISFTETLEVLFSVFKKENDPFSIGKQIILNIRLPRVIFAGLAGAVLSVCGVCMQGITGNDLAEPYILGISSGASAGAVSAIVLHFFSIFSPFNIYMGAFLGSIFAMGGVLILNGKSRDPVKLILMGVGVNAFFSALTTYMIYSSKNEAQVRSAMFWTTGSLSGIQYADLILPAFALLALVIIVLLLNKEFNLLLLGLESAVETGLNINRVRFAVVLVTSAAVSVLTAKAGVIGFIGLIVPHIGRKFIGVMHRPLILWSAVFGASGLMIADTFARTMFSPSELPISVVTGLAGAPLFIKILKKSF</sequence>
<dbReference type="PANTHER" id="PTHR30472">
    <property type="entry name" value="FERRIC ENTEROBACTIN TRANSPORT SYSTEM PERMEASE PROTEIN"/>
    <property type="match status" value="1"/>
</dbReference>
<dbReference type="SUPFAM" id="SSF81345">
    <property type="entry name" value="ABC transporter involved in vitamin B12 uptake, BtuC"/>
    <property type="match status" value="1"/>
</dbReference>
<keyword evidence="4" id="KW-1003">Cell membrane</keyword>
<dbReference type="PANTHER" id="PTHR30472:SF18">
    <property type="entry name" value="IRON(III) DICITRATE ABC TRANSPORTER,PERMEASE PROTEIN"/>
    <property type="match status" value="1"/>
</dbReference>
<gene>
    <name evidence="9" type="ORF">IFE08_11080</name>
</gene>
<feature type="transmembrane region" description="Helical" evidence="8">
    <location>
        <begin position="95"/>
        <end position="116"/>
    </location>
</feature>
<feature type="transmembrane region" description="Helical" evidence="8">
    <location>
        <begin position="6"/>
        <end position="28"/>
    </location>
</feature>
<evidence type="ECO:0000256" key="4">
    <source>
        <dbReference type="ARBA" id="ARBA00022475"/>
    </source>
</evidence>
<name>A0A7S7AW58_9SPIR</name>
<evidence type="ECO:0000313" key="9">
    <source>
        <dbReference type="EMBL" id="QOW60349.1"/>
    </source>
</evidence>
<evidence type="ECO:0000256" key="1">
    <source>
        <dbReference type="ARBA" id="ARBA00004651"/>
    </source>
</evidence>